<feature type="compositionally biased region" description="Polar residues" evidence="1">
    <location>
        <begin position="354"/>
        <end position="374"/>
    </location>
</feature>
<name>A0A0C9RGN7_9HYME</name>
<evidence type="ECO:0000256" key="1">
    <source>
        <dbReference type="SAM" id="MobiDB-lite"/>
    </source>
</evidence>
<sequence length="598" mass="68098">MDKREHQDVNNKFLQRRRKKITEGNEFDIKLYALVIFLDDQGPLKSVDMVPRHWIPKPQNSEDDLYCYYAPNFQDEIAKAKFREMIKFCEPFDKSWTLHRIEIRGSADSYAEAETKLKKLDHLSYAYSTESETSAKKLAEHDTRKFKHRVSKRNLATVVEEFETARVDLNEPISSDDFSVDPGIRFGSSRSPSVPATTGSSLQNHSNITKSPALEDDISPLVPRNRGRRVLVDDGSSSELEDEVAWREQVRKDRAQRRMEKLNKFSRDKSTTETSCIKIHSSADKTKTSQEINNNSKSVQQSKKTSTSSQLLEEPSILRNPIVLPAKQSTNDKPPTAFGNQNGHRTGSAGIPKSSKTGANEFTTLDDSPDSTVDNNTHYSSLCRLINKVHISLSVQLARIKGDLIEMKNFCINIQRRNGTANEDVESEAEEDKLALPCQSMFEFKAFNAKLNVDKIYRTKIKLRVKSQITKKDRATKNVTDILKLFMNRQVGMRFTAVKKTNGKELFNETSLYKLLEGILVGSREDITTSKEFSQVVGRVFNNVKDWEGHRFLRQQNSVKKQKTTPSEAGSYQEPLLAVGPTRKNDDVDRESDREIDS</sequence>
<feature type="region of interest" description="Disordered" evidence="1">
    <location>
        <begin position="261"/>
        <end position="374"/>
    </location>
</feature>
<feature type="compositionally biased region" description="Polar residues" evidence="1">
    <location>
        <begin position="556"/>
        <end position="570"/>
    </location>
</feature>
<reference evidence="2" key="1">
    <citation type="submission" date="2015-01" db="EMBL/GenBank/DDBJ databases">
        <title>Transcriptome Assembly of Fopius arisanus.</title>
        <authorList>
            <person name="Geib S."/>
        </authorList>
    </citation>
    <scope>NUCLEOTIDE SEQUENCE</scope>
</reference>
<feature type="compositionally biased region" description="Polar residues" evidence="1">
    <location>
        <begin position="188"/>
        <end position="210"/>
    </location>
</feature>
<feature type="compositionally biased region" description="Polar residues" evidence="1">
    <location>
        <begin position="327"/>
        <end position="345"/>
    </location>
</feature>
<accession>A0A0C9RGN7</accession>
<dbReference type="AlphaFoldDB" id="A0A0C9RGN7"/>
<feature type="compositionally biased region" description="Low complexity" evidence="1">
    <location>
        <begin position="293"/>
        <end position="310"/>
    </location>
</feature>
<feature type="compositionally biased region" description="Basic and acidic residues" evidence="1">
    <location>
        <begin position="583"/>
        <end position="598"/>
    </location>
</feature>
<feature type="region of interest" description="Disordered" evidence="1">
    <location>
        <begin position="180"/>
        <end position="221"/>
    </location>
</feature>
<feature type="compositionally biased region" description="Basic and acidic residues" evidence="1">
    <location>
        <begin position="261"/>
        <end position="271"/>
    </location>
</feature>
<organism evidence="2">
    <name type="scientific">Fopius arisanus</name>
    <dbReference type="NCBI Taxonomy" id="64838"/>
    <lineage>
        <taxon>Eukaryota</taxon>
        <taxon>Metazoa</taxon>
        <taxon>Ecdysozoa</taxon>
        <taxon>Arthropoda</taxon>
        <taxon>Hexapoda</taxon>
        <taxon>Insecta</taxon>
        <taxon>Pterygota</taxon>
        <taxon>Neoptera</taxon>
        <taxon>Endopterygota</taxon>
        <taxon>Hymenoptera</taxon>
        <taxon>Apocrita</taxon>
        <taxon>Ichneumonoidea</taxon>
        <taxon>Braconidae</taxon>
        <taxon>Opiinae</taxon>
        <taxon>Fopius</taxon>
    </lineage>
</organism>
<dbReference type="EMBL" id="GBYB01007535">
    <property type="protein sequence ID" value="JAG77302.1"/>
    <property type="molecule type" value="Transcribed_RNA"/>
</dbReference>
<protein>
    <submittedName>
        <fullName evidence="2">Uncharacterized protein</fullName>
    </submittedName>
</protein>
<feature type="region of interest" description="Disordered" evidence="1">
    <location>
        <begin position="556"/>
        <end position="598"/>
    </location>
</feature>
<proteinExistence type="predicted"/>
<evidence type="ECO:0000313" key="2">
    <source>
        <dbReference type="EMBL" id="JAG77302.1"/>
    </source>
</evidence>
<gene>
    <name evidence="2" type="ORF">g.53475</name>
</gene>